<dbReference type="SUPFAM" id="SSF53335">
    <property type="entry name" value="S-adenosyl-L-methionine-dependent methyltransferases"/>
    <property type="match status" value="1"/>
</dbReference>
<keyword evidence="5 9" id="KW-0808">Transferase</keyword>
<comment type="similarity">
    <text evidence="2 9">Belongs to the methyltransferase superfamily. RRP8 family.</text>
</comment>
<comment type="caution">
    <text evidence="11">The sequence shown here is derived from an EMBL/GenBank/DDBJ whole genome shotgun (WGS) entry which is preliminary data.</text>
</comment>
<dbReference type="GO" id="GO:0016433">
    <property type="term" value="F:rRNA (adenine) methyltransferase activity"/>
    <property type="evidence" value="ECO:0007669"/>
    <property type="project" value="TreeGrafter"/>
</dbReference>
<dbReference type="Proteomes" id="UP000027361">
    <property type="component" value="Unassembled WGS sequence"/>
</dbReference>
<evidence type="ECO:0000256" key="2">
    <source>
        <dbReference type="ARBA" id="ARBA00006301"/>
    </source>
</evidence>
<dbReference type="InterPro" id="IPR029063">
    <property type="entry name" value="SAM-dependent_MTases_sf"/>
</dbReference>
<evidence type="ECO:0000313" key="11">
    <source>
        <dbReference type="EMBL" id="KDN52672.1"/>
    </source>
</evidence>
<dbReference type="EMBL" id="JMSN01000007">
    <property type="protein sequence ID" value="KDN52672.1"/>
    <property type="molecule type" value="Genomic_DNA"/>
</dbReference>
<dbReference type="FunCoup" id="A0A066WFB6">
    <property type="interactions" value="346"/>
</dbReference>
<feature type="compositionally biased region" description="Basic residues" evidence="10">
    <location>
        <begin position="223"/>
        <end position="233"/>
    </location>
</feature>
<dbReference type="InParanoid" id="A0A066WFB6"/>
<evidence type="ECO:0000256" key="8">
    <source>
        <dbReference type="ARBA" id="ARBA00076672"/>
    </source>
</evidence>
<dbReference type="Gene3D" id="1.10.10.2150">
    <property type="entry name" value="Ribosomal RNA-processing protein 8, N-terminal domain"/>
    <property type="match status" value="1"/>
</dbReference>
<evidence type="ECO:0000256" key="6">
    <source>
        <dbReference type="ARBA" id="ARBA00022691"/>
    </source>
</evidence>
<dbReference type="AlphaFoldDB" id="A0A066WFB6"/>
<dbReference type="HOGENOM" id="CLU_027694_1_1_1"/>
<dbReference type="RefSeq" id="XP_013245511.1">
    <property type="nucleotide sequence ID" value="XM_013390057.1"/>
</dbReference>
<accession>A0A066WFB6</accession>
<feature type="compositionally biased region" description="Basic and acidic residues" evidence="10">
    <location>
        <begin position="119"/>
        <end position="136"/>
    </location>
</feature>
<organism evidence="11 12">
    <name type="scientific">Tilletiaria anomala (strain ATCC 24038 / CBS 436.72 / UBC 951)</name>
    <dbReference type="NCBI Taxonomy" id="1037660"/>
    <lineage>
        <taxon>Eukaryota</taxon>
        <taxon>Fungi</taxon>
        <taxon>Dikarya</taxon>
        <taxon>Basidiomycota</taxon>
        <taxon>Ustilaginomycotina</taxon>
        <taxon>Exobasidiomycetes</taxon>
        <taxon>Georgefischeriales</taxon>
        <taxon>Tilletiariaceae</taxon>
        <taxon>Tilletiaria</taxon>
    </lineage>
</organism>
<evidence type="ECO:0000256" key="10">
    <source>
        <dbReference type="SAM" id="MobiDB-lite"/>
    </source>
</evidence>
<proteinExistence type="inferred from homology"/>
<dbReference type="STRING" id="1037660.A0A066WFB6"/>
<reference evidence="11 12" key="1">
    <citation type="submission" date="2014-05" db="EMBL/GenBank/DDBJ databases">
        <title>Draft genome sequence of a rare smut relative, Tilletiaria anomala UBC 951.</title>
        <authorList>
            <consortium name="DOE Joint Genome Institute"/>
            <person name="Toome M."/>
            <person name="Kuo A."/>
            <person name="Henrissat B."/>
            <person name="Lipzen A."/>
            <person name="Tritt A."/>
            <person name="Yoshinaga Y."/>
            <person name="Zane M."/>
            <person name="Barry K."/>
            <person name="Grigoriev I.V."/>
            <person name="Spatafora J.W."/>
            <person name="Aimea M.C."/>
        </authorList>
    </citation>
    <scope>NUCLEOTIDE SEQUENCE [LARGE SCALE GENOMIC DNA]</scope>
    <source>
        <strain evidence="11 12">UBC 951</strain>
    </source>
</reference>
<dbReference type="FunFam" id="1.10.10.2150:FF:000001">
    <property type="entry name" value="Ribosomal RNA-processing protein 8"/>
    <property type="match status" value="1"/>
</dbReference>
<dbReference type="Gene3D" id="3.40.50.150">
    <property type="entry name" value="Vaccinia Virus protein VP39"/>
    <property type="match status" value="1"/>
</dbReference>
<dbReference type="GO" id="GO:0005730">
    <property type="term" value="C:nucleolus"/>
    <property type="evidence" value="ECO:0007669"/>
    <property type="project" value="UniProtKB-SubCell"/>
</dbReference>
<keyword evidence="4 9" id="KW-0489">Methyltransferase</keyword>
<name>A0A066WFB6_TILAU</name>
<gene>
    <name evidence="11" type="ORF">K437DRAFT_261112</name>
</gene>
<evidence type="ECO:0000256" key="9">
    <source>
        <dbReference type="RuleBase" id="RU365074"/>
    </source>
</evidence>
<evidence type="ECO:0000256" key="1">
    <source>
        <dbReference type="ARBA" id="ARBA00004604"/>
    </source>
</evidence>
<keyword evidence="3 9" id="KW-0698">rRNA processing</keyword>
<dbReference type="PANTHER" id="PTHR12787:SF0">
    <property type="entry name" value="RIBOSOMAL RNA-PROCESSING PROTEIN 8"/>
    <property type="match status" value="1"/>
</dbReference>
<dbReference type="PANTHER" id="PTHR12787">
    <property type="entry name" value="RIBOSOMAL RNA-PROCESSING PROTEIN 8"/>
    <property type="match status" value="1"/>
</dbReference>
<dbReference type="GeneID" id="25265575"/>
<feature type="compositionally biased region" description="Polar residues" evidence="10">
    <location>
        <begin position="193"/>
        <end position="208"/>
    </location>
</feature>
<comment type="subcellular location">
    <subcellularLocation>
        <location evidence="1 9">Nucleus</location>
        <location evidence="1 9">Nucleolus</location>
    </subcellularLocation>
</comment>
<evidence type="ECO:0000256" key="4">
    <source>
        <dbReference type="ARBA" id="ARBA00022603"/>
    </source>
</evidence>
<evidence type="ECO:0000313" key="12">
    <source>
        <dbReference type="Proteomes" id="UP000027361"/>
    </source>
</evidence>
<keyword evidence="7 9" id="KW-0539">Nucleus</keyword>
<dbReference type="Pfam" id="PF05148">
    <property type="entry name" value="Methyltransf_8"/>
    <property type="match status" value="2"/>
</dbReference>
<keyword evidence="12" id="KW-1185">Reference proteome</keyword>
<feature type="region of interest" description="Disordered" evidence="10">
    <location>
        <begin position="36"/>
        <end position="256"/>
    </location>
</feature>
<dbReference type="GO" id="GO:0042273">
    <property type="term" value="P:ribosomal large subunit biogenesis"/>
    <property type="evidence" value="ECO:0007669"/>
    <property type="project" value="TreeGrafter"/>
</dbReference>
<evidence type="ECO:0000256" key="5">
    <source>
        <dbReference type="ARBA" id="ARBA00022679"/>
    </source>
</evidence>
<keyword evidence="6 9" id="KW-0949">S-adenosyl-L-methionine</keyword>
<protein>
    <recommendedName>
        <fullName evidence="8 9">Ribosomal RNA-processing protein 8</fullName>
        <ecNumber evidence="9">2.1.1.-</ecNumber>
    </recommendedName>
</protein>
<dbReference type="InterPro" id="IPR042036">
    <property type="entry name" value="RRP8_N"/>
</dbReference>
<evidence type="ECO:0000256" key="3">
    <source>
        <dbReference type="ARBA" id="ARBA00022552"/>
    </source>
</evidence>
<dbReference type="OrthoDB" id="10258825at2759"/>
<comment type="function">
    <text evidence="9">S-adenosyl-L-methionine-dependent methyltransferase that specifically methylates the N(1) position of adenine in helix 25.1 in 25S rRNA. Required both for ribosomal 40S and 60S subunits biogenesis. Required for efficient pre-rRNA cleavage at site A2.</text>
</comment>
<dbReference type="EC" id="2.1.1.-" evidence="9"/>
<feature type="compositionally biased region" description="Low complexity" evidence="10">
    <location>
        <begin position="36"/>
        <end position="45"/>
    </location>
</feature>
<dbReference type="InterPro" id="IPR007823">
    <property type="entry name" value="RRP8"/>
</dbReference>
<dbReference type="CDD" id="cd02440">
    <property type="entry name" value="AdoMet_MTases"/>
    <property type="match status" value="1"/>
</dbReference>
<sequence>MSPATSANGADQMASLVAQMEADRNLLAQRILGKFSSSSIGSGNTSDEKNAGGHTAPQKRDQPKQRKLRPANLGVGAQIPASDSGVGTSSAGSLLQDVRLKGRLTSKRKRSGDELLAADGRRKFDPLDGKGGTRTEVEEDDDDDDVSRSKAADANEAASKRLKLKSKDVFATAAAKASKQSDPASAAKKPCLNGTTAEADSTEKNNGASPLFDGPDLSAFSKSQRKKLRRKMQAKQAAEVAQSNEHDTDLSDRQSLGTAATTPHYQAHLGMPEDIATSSLTPLQTSMSASLSGARFRSINEKLYTSDSRAALQMMLKNPEMMREYHDGFASQTHKWPVNPVVQIAGRLRAITHGQPGAKDKRSAGGKLYEQARTSSSVAAPILVVDLGAGTAPLAKAMQETPQVTVLSYDLLDSPDGWVTGCDIGTRVPLPGRPGVLLARVERILADAQSGWKGDKNAHAKLLAQEMHRGPEVADVAVFSLSLMGTNWVDMIIEARRILKTNARLIIAEVTSRITDRDAFVAIIEALGFKCDTHDTRSSYFWLFEFCKAETVPEEYSNLSKSERNERIKKQMEEEKQLVTEGASVLKACLYKKR</sequence>
<feature type="compositionally biased region" description="Basic residues" evidence="10">
    <location>
        <begin position="101"/>
        <end position="110"/>
    </location>
</feature>
<evidence type="ECO:0000256" key="7">
    <source>
        <dbReference type="ARBA" id="ARBA00023242"/>
    </source>
</evidence>